<dbReference type="Pfam" id="PF17537">
    <property type="entry name" value="DUF5455"/>
    <property type="match status" value="1"/>
</dbReference>
<name>A0ABV8XGW8_9GAMM</name>
<evidence type="ECO:0000313" key="7">
    <source>
        <dbReference type="EMBL" id="MFC4417385.1"/>
    </source>
</evidence>
<protein>
    <submittedName>
        <fullName evidence="7">DUF5455 family protein</fullName>
    </submittedName>
</protein>
<evidence type="ECO:0000256" key="1">
    <source>
        <dbReference type="ARBA" id="ARBA00004551"/>
    </source>
</evidence>
<evidence type="ECO:0000313" key="8">
    <source>
        <dbReference type="Proteomes" id="UP001596015"/>
    </source>
</evidence>
<reference evidence="8" key="1">
    <citation type="journal article" date="2019" name="Int. J. Syst. Evol. Microbiol.">
        <title>The Global Catalogue of Microorganisms (GCM) 10K type strain sequencing project: providing services to taxonomists for standard genome sequencing and annotation.</title>
        <authorList>
            <consortium name="The Broad Institute Genomics Platform"/>
            <consortium name="The Broad Institute Genome Sequencing Center for Infectious Disease"/>
            <person name="Wu L."/>
            <person name="Ma J."/>
        </authorList>
    </citation>
    <scope>NUCLEOTIDE SEQUENCE [LARGE SCALE GENOMIC DNA]</scope>
    <source>
        <strain evidence="8">CCUG 49679</strain>
    </source>
</reference>
<keyword evidence="2 6" id="KW-0812">Transmembrane</keyword>
<dbReference type="EMBL" id="JBHSEO010000057">
    <property type="protein sequence ID" value="MFC4417385.1"/>
    <property type="molecule type" value="Genomic_DNA"/>
</dbReference>
<keyword evidence="4 6" id="KW-1133">Transmembrane helix</keyword>
<dbReference type="RefSeq" id="WP_246940079.1">
    <property type="nucleotide sequence ID" value="NZ_JAKGAK010000003.1"/>
</dbReference>
<sequence>MGALLRILLTRLSPLLEELLRHFGTLLVRFFLWLKVARFGIFLIKAGVILGLVEVMADLIASGIDRLIVSMPPMLADGIGRVLPDNFSLCVSAILMAKFAVWAFTIKDRLIGMAGL</sequence>
<keyword evidence="3" id="KW-1043">Host membrane</keyword>
<keyword evidence="5 6" id="KW-0472">Membrane</keyword>
<dbReference type="Proteomes" id="UP001596015">
    <property type="component" value="Unassembled WGS sequence"/>
</dbReference>
<proteinExistence type="predicted"/>
<accession>A0ABV8XGW8</accession>
<dbReference type="InterPro" id="IPR035210">
    <property type="entry name" value="DUF5455"/>
</dbReference>
<evidence type="ECO:0000256" key="6">
    <source>
        <dbReference type="SAM" id="Phobius"/>
    </source>
</evidence>
<comment type="subcellular location">
    <subcellularLocation>
        <location evidence="1">Host membrane</location>
    </subcellularLocation>
</comment>
<evidence type="ECO:0000256" key="3">
    <source>
        <dbReference type="ARBA" id="ARBA00022870"/>
    </source>
</evidence>
<organism evidence="7 8">
    <name type="scientific">Chromohalobacter beijerinckii</name>
    <dbReference type="NCBI Taxonomy" id="86179"/>
    <lineage>
        <taxon>Bacteria</taxon>
        <taxon>Pseudomonadati</taxon>
        <taxon>Pseudomonadota</taxon>
        <taxon>Gammaproteobacteria</taxon>
        <taxon>Oceanospirillales</taxon>
        <taxon>Halomonadaceae</taxon>
        <taxon>Chromohalobacter</taxon>
    </lineage>
</organism>
<feature type="transmembrane region" description="Helical" evidence="6">
    <location>
        <begin position="43"/>
        <end position="64"/>
    </location>
</feature>
<feature type="transmembrane region" description="Helical" evidence="6">
    <location>
        <begin position="86"/>
        <end position="106"/>
    </location>
</feature>
<evidence type="ECO:0000256" key="2">
    <source>
        <dbReference type="ARBA" id="ARBA00022692"/>
    </source>
</evidence>
<gene>
    <name evidence="7" type="ORF">ACFO0E_13350</name>
</gene>
<evidence type="ECO:0000256" key="5">
    <source>
        <dbReference type="ARBA" id="ARBA00023136"/>
    </source>
</evidence>
<evidence type="ECO:0000256" key="4">
    <source>
        <dbReference type="ARBA" id="ARBA00022989"/>
    </source>
</evidence>
<keyword evidence="8" id="KW-1185">Reference proteome</keyword>
<comment type="caution">
    <text evidence="7">The sequence shown here is derived from an EMBL/GenBank/DDBJ whole genome shotgun (WGS) entry which is preliminary data.</text>
</comment>